<accession>A0ABR0HEF8</accession>
<protein>
    <submittedName>
        <fullName evidence="1">Uncharacterized protein</fullName>
    </submittedName>
</protein>
<name>A0ABR0HEF8_9PEZI</name>
<dbReference type="Proteomes" id="UP001326199">
    <property type="component" value="Unassembled WGS sequence"/>
</dbReference>
<proteinExistence type="predicted"/>
<evidence type="ECO:0000313" key="2">
    <source>
        <dbReference type="Proteomes" id="UP001326199"/>
    </source>
</evidence>
<dbReference type="RefSeq" id="XP_062766343.1">
    <property type="nucleotide sequence ID" value="XM_062905998.1"/>
</dbReference>
<dbReference type="EMBL" id="JAFFHB010000005">
    <property type="protein sequence ID" value="KAK4666377.1"/>
    <property type="molecule type" value="Genomic_DNA"/>
</dbReference>
<gene>
    <name evidence="1" type="ORF">QC763_0072230</name>
</gene>
<reference evidence="1 2" key="1">
    <citation type="journal article" date="2023" name="bioRxiv">
        <title>High-quality genome assemblies of four members of thePodospora anserinaspecies complex.</title>
        <authorList>
            <person name="Ament-Velasquez S.L."/>
            <person name="Vogan A.A."/>
            <person name="Wallerman O."/>
            <person name="Hartmann F."/>
            <person name="Gautier V."/>
            <person name="Silar P."/>
            <person name="Giraud T."/>
            <person name="Johannesson H."/>
        </authorList>
    </citation>
    <scope>NUCLEOTIDE SEQUENCE [LARGE SCALE GENOMIC DNA]</scope>
    <source>
        <strain evidence="1 2">CBS 411.78</strain>
    </source>
</reference>
<organism evidence="1 2">
    <name type="scientific">Podospora pseudopauciseta</name>
    <dbReference type="NCBI Taxonomy" id="2093780"/>
    <lineage>
        <taxon>Eukaryota</taxon>
        <taxon>Fungi</taxon>
        <taxon>Dikarya</taxon>
        <taxon>Ascomycota</taxon>
        <taxon>Pezizomycotina</taxon>
        <taxon>Sordariomycetes</taxon>
        <taxon>Sordariomycetidae</taxon>
        <taxon>Sordariales</taxon>
        <taxon>Podosporaceae</taxon>
        <taxon>Podospora</taxon>
    </lineage>
</organism>
<sequence>MPTCILAAAGEWVRPGRIGRLGCQNCRVFALIPITSFHMRPSAVPCLLLASRRRPRLLRSLQSTYLRYRQTGKPESVPVTKPHPCRRDSTSTVGCQGKPLRATAWWPDRSKIGAYINSYIYQAPEPLLLPL</sequence>
<evidence type="ECO:0000313" key="1">
    <source>
        <dbReference type="EMBL" id="KAK4666377.1"/>
    </source>
</evidence>
<keyword evidence="2" id="KW-1185">Reference proteome</keyword>
<dbReference type="GeneID" id="87926122"/>
<comment type="caution">
    <text evidence="1">The sequence shown here is derived from an EMBL/GenBank/DDBJ whole genome shotgun (WGS) entry which is preliminary data.</text>
</comment>